<sequence>MGTASPSSSSPSKGNGTSDDSTSNKEPLVYNQSVDQHLAPPLSVRKTLFCSPSVEEILAKSNPRADNLSTVNNPSPDLQNGHSYTLEFHDGVETSSNYTRETSVSINHPILQALKDSILSEIKAEINLSEKRLKDKIDAKFKELKNLLLRDRNLCVSSVLSWDDFKKKHSKFTFPINNLGSFSSFNSDLSSNSDDIQSDLKKYIQSTTAPVVDVRDNLDTIISNVMSKKLLKCHCAQNSVNNKPTIKDTQFFKVVRDSLCGLYNTPNTPEEKKIDEDILCRCVGLIINAKRSSGGGNNRKNLPSDPNEVQDHSQM</sequence>
<name>A0ACC2N9H4_9HYME</name>
<accession>A0ACC2N9H4</accession>
<dbReference type="EMBL" id="CM056744">
    <property type="protein sequence ID" value="KAJ8667588.1"/>
    <property type="molecule type" value="Genomic_DNA"/>
</dbReference>
<proteinExistence type="predicted"/>
<keyword evidence="2" id="KW-1185">Reference proteome</keyword>
<evidence type="ECO:0000313" key="2">
    <source>
        <dbReference type="Proteomes" id="UP001239111"/>
    </source>
</evidence>
<dbReference type="Proteomes" id="UP001239111">
    <property type="component" value="Chromosome 4"/>
</dbReference>
<gene>
    <name evidence="1" type="ORF">QAD02_009251</name>
</gene>
<comment type="caution">
    <text evidence="1">The sequence shown here is derived from an EMBL/GenBank/DDBJ whole genome shotgun (WGS) entry which is preliminary data.</text>
</comment>
<reference evidence="1" key="1">
    <citation type="submission" date="2023-04" db="EMBL/GenBank/DDBJ databases">
        <title>A chromosome-level genome assembly of the parasitoid wasp Eretmocerus hayati.</title>
        <authorList>
            <person name="Zhong Y."/>
            <person name="Liu S."/>
            <person name="Liu Y."/>
        </authorList>
    </citation>
    <scope>NUCLEOTIDE SEQUENCE</scope>
    <source>
        <strain evidence="1">ZJU_SS_LIU_2023</strain>
    </source>
</reference>
<evidence type="ECO:0000313" key="1">
    <source>
        <dbReference type="EMBL" id="KAJ8667588.1"/>
    </source>
</evidence>
<organism evidence="1 2">
    <name type="scientific">Eretmocerus hayati</name>
    <dbReference type="NCBI Taxonomy" id="131215"/>
    <lineage>
        <taxon>Eukaryota</taxon>
        <taxon>Metazoa</taxon>
        <taxon>Ecdysozoa</taxon>
        <taxon>Arthropoda</taxon>
        <taxon>Hexapoda</taxon>
        <taxon>Insecta</taxon>
        <taxon>Pterygota</taxon>
        <taxon>Neoptera</taxon>
        <taxon>Endopterygota</taxon>
        <taxon>Hymenoptera</taxon>
        <taxon>Apocrita</taxon>
        <taxon>Proctotrupomorpha</taxon>
        <taxon>Chalcidoidea</taxon>
        <taxon>Aphelinidae</taxon>
        <taxon>Aphelininae</taxon>
        <taxon>Eretmocerus</taxon>
    </lineage>
</organism>
<protein>
    <submittedName>
        <fullName evidence="1">Uncharacterized protein</fullName>
    </submittedName>
</protein>